<feature type="domain" description="Methyltransferase type 11" evidence="1">
    <location>
        <begin position="54"/>
        <end position="141"/>
    </location>
</feature>
<dbReference type="EMBL" id="CP043661">
    <property type="protein sequence ID" value="QNE22718.1"/>
    <property type="molecule type" value="Genomic_DNA"/>
</dbReference>
<dbReference type="GO" id="GO:0032259">
    <property type="term" value="P:methylation"/>
    <property type="evidence" value="ECO:0007669"/>
    <property type="project" value="UniProtKB-KW"/>
</dbReference>
<dbReference type="Pfam" id="PF08241">
    <property type="entry name" value="Methyltransf_11"/>
    <property type="match status" value="1"/>
</dbReference>
<evidence type="ECO:0000313" key="3">
    <source>
        <dbReference type="Proteomes" id="UP000515563"/>
    </source>
</evidence>
<dbReference type="SUPFAM" id="SSF53335">
    <property type="entry name" value="S-adenosyl-L-methionine-dependent methyltransferases"/>
    <property type="match status" value="1"/>
</dbReference>
<accession>A0A7G6X903</accession>
<dbReference type="InterPro" id="IPR013216">
    <property type="entry name" value="Methyltransf_11"/>
</dbReference>
<keyword evidence="2" id="KW-0489">Methyltransferase</keyword>
<dbReference type="GO" id="GO:0008757">
    <property type="term" value="F:S-adenosylmethionine-dependent methyltransferase activity"/>
    <property type="evidence" value="ECO:0007669"/>
    <property type="project" value="InterPro"/>
</dbReference>
<evidence type="ECO:0000259" key="1">
    <source>
        <dbReference type="Pfam" id="PF08241"/>
    </source>
</evidence>
<dbReference type="KEGG" id="kqi:F1D05_01265"/>
<keyword evidence="3" id="KW-1185">Reference proteome</keyword>
<name>A0A7G6X903_9ACTN</name>
<keyword evidence="2" id="KW-0808">Transferase</keyword>
<gene>
    <name evidence="2" type="ORF">F1D05_01265</name>
</gene>
<dbReference type="Proteomes" id="UP000515563">
    <property type="component" value="Chromosome"/>
</dbReference>
<reference evidence="3" key="1">
    <citation type="submission" date="2019-09" db="EMBL/GenBank/DDBJ databases">
        <title>Antimicrobial potential of Antarctic Bacteria.</title>
        <authorList>
            <person name="Benaud N."/>
            <person name="Edwards R.J."/>
            <person name="Ferrari B.C."/>
        </authorList>
    </citation>
    <scope>NUCLEOTIDE SEQUENCE [LARGE SCALE GENOMIC DNA]</scope>
    <source>
        <strain evidence="3">SPB151</strain>
    </source>
</reference>
<reference evidence="2 3" key="2">
    <citation type="journal article" date="2020" name="Microbiol. Resour. Announc.">
        <title>Antarctic desert soil bacteria exhibit high novel natural product potential, evaluated through long-read genome sequencing and comparative genomics.</title>
        <authorList>
            <person name="Benaud N."/>
            <person name="Edwards R.J."/>
            <person name="Amos T.G."/>
            <person name="D'Agostino P.M."/>
            <person name="Gutierrez-Chavez C."/>
            <person name="Montgomery K."/>
            <person name="Nicetic I."/>
            <person name="Ferrari B.C."/>
        </authorList>
    </citation>
    <scope>NUCLEOTIDE SEQUENCE [LARGE SCALE GENOMIC DNA]</scope>
    <source>
        <strain evidence="2 3">SPB151</strain>
    </source>
</reference>
<sequence>MDAEFDVVADWTRAAVEQLGADHAIPAGCRGSASPSALAWLAEALEFTAGTRLLDLGAGIGGPAAWAVRRYGVRPVLADPMEGACRAAARLFGLPAFEADGTAVPLRTASISTAWCLGVLCTVEDKAGLLAELHRVLAPGAGLGLLVLVAQTTHLDPIPAGNSFPTQTELQDLLSQSGFTIEEQVADPRDTPSSWTRRTDRVDALIRRQHHDDKAYLQAEEQEDRLGVLLSSGQLSSQLLHATRSSRAWS</sequence>
<dbReference type="InterPro" id="IPR029063">
    <property type="entry name" value="SAM-dependent_MTases_sf"/>
</dbReference>
<organism evidence="2 3">
    <name type="scientific">Kribbella qitaiheensis</name>
    <dbReference type="NCBI Taxonomy" id="1544730"/>
    <lineage>
        <taxon>Bacteria</taxon>
        <taxon>Bacillati</taxon>
        <taxon>Actinomycetota</taxon>
        <taxon>Actinomycetes</taxon>
        <taxon>Propionibacteriales</taxon>
        <taxon>Kribbellaceae</taxon>
        <taxon>Kribbella</taxon>
    </lineage>
</organism>
<proteinExistence type="predicted"/>
<dbReference type="CDD" id="cd02440">
    <property type="entry name" value="AdoMet_MTases"/>
    <property type="match status" value="1"/>
</dbReference>
<dbReference type="Gene3D" id="3.40.50.150">
    <property type="entry name" value="Vaccinia Virus protein VP39"/>
    <property type="match status" value="1"/>
</dbReference>
<dbReference type="AlphaFoldDB" id="A0A7G6X903"/>
<evidence type="ECO:0000313" key="2">
    <source>
        <dbReference type="EMBL" id="QNE22718.1"/>
    </source>
</evidence>
<protein>
    <submittedName>
        <fullName evidence="2">Class I SAM-dependent methyltransferase</fullName>
    </submittedName>
</protein>